<dbReference type="CDD" id="cd00085">
    <property type="entry name" value="HNHc"/>
    <property type="match status" value="1"/>
</dbReference>
<dbReference type="InterPro" id="IPR003615">
    <property type="entry name" value="HNH_nuc"/>
</dbReference>
<reference evidence="4" key="1">
    <citation type="submission" date="2016-10" db="EMBL/GenBank/DDBJ databases">
        <authorList>
            <person name="Varghese N."/>
            <person name="Submissions S."/>
        </authorList>
    </citation>
    <scope>NUCLEOTIDE SEQUENCE [LARGE SCALE GENOMIC DNA]</scope>
    <source>
        <strain evidence="4">DSM 22127</strain>
    </source>
</reference>
<dbReference type="RefSeq" id="WP_091727372.1">
    <property type="nucleotide sequence ID" value="NZ_LT629757.1"/>
</dbReference>
<feature type="domain" description="HNH nuclease" evidence="2">
    <location>
        <begin position="348"/>
        <end position="400"/>
    </location>
</feature>
<evidence type="ECO:0000313" key="4">
    <source>
        <dbReference type="Proteomes" id="UP000198859"/>
    </source>
</evidence>
<dbReference type="OrthoDB" id="3634417at2"/>
<gene>
    <name evidence="3" type="ORF">SAMN04488570_1266</name>
</gene>
<protein>
    <recommendedName>
        <fullName evidence="2">HNH nuclease domain-containing protein</fullName>
    </recommendedName>
</protein>
<proteinExistence type="predicted"/>
<sequence>MSSSPHDTSAAHPVVDLVVRLRARLDDLASPASRPVWALDTSEQRHVLTELATAQAQLEALRLRVLAEADRSGATTAHADRSAADWVAVETRQRRAAARSDLRLASALERHHVLATALARGDANADQARAVVAALDHLPAGGDLAVSPEQRCRAERWLVEQAAHHDAQALRMLGRRLFEVICPERADEIEGRLLEAEEQEAARRTSLTMREDDLGVCHGRFRIPARHGQMLTKMILALTPPPSSAPDAEAQPLPVRHGVALTELIERIPAESLPTAGGCGATVVVTMTMEQLLADLDAAGVATLDTGGRVSAAEARRLASRAGIVPVVLGGASVPLDAGRQRRFFSAQQRIALQLRDRHCTAHGCDAPPALCHAHHDRPWSQVGTTDLAHGRLLCGHHHRRVHDPSYRHERLPDGSLRFHRRE</sequence>
<dbReference type="STRING" id="642780.SAMN04488570_1266"/>
<dbReference type="Proteomes" id="UP000198859">
    <property type="component" value="Chromosome I"/>
</dbReference>
<name>A0A1H1PXY9_9ACTN</name>
<organism evidence="3 4">
    <name type="scientific">Nocardioides scoriae</name>
    <dbReference type="NCBI Taxonomy" id="642780"/>
    <lineage>
        <taxon>Bacteria</taxon>
        <taxon>Bacillati</taxon>
        <taxon>Actinomycetota</taxon>
        <taxon>Actinomycetes</taxon>
        <taxon>Propionibacteriales</taxon>
        <taxon>Nocardioidaceae</taxon>
        <taxon>Nocardioides</taxon>
    </lineage>
</organism>
<evidence type="ECO:0000256" key="1">
    <source>
        <dbReference type="SAM" id="MobiDB-lite"/>
    </source>
</evidence>
<dbReference type="AlphaFoldDB" id="A0A1H1PXY9"/>
<accession>A0A1H1PXY9</accession>
<feature type="compositionally biased region" description="Basic and acidic residues" evidence="1">
    <location>
        <begin position="404"/>
        <end position="413"/>
    </location>
</feature>
<feature type="region of interest" description="Disordered" evidence="1">
    <location>
        <begin position="404"/>
        <end position="423"/>
    </location>
</feature>
<keyword evidence="4" id="KW-1185">Reference proteome</keyword>
<evidence type="ECO:0000259" key="2">
    <source>
        <dbReference type="SMART" id="SM00507"/>
    </source>
</evidence>
<dbReference type="EMBL" id="LT629757">
    <property type="protein sequence ID" value="SDS16048.1"/>
    <property type="molecule type" value="Genomic_DNA"/>
</dbReference>
<evidence type="ECO:0000313" key="3">
    <source>
        <dbReference type="EMBL" id="SDS16048.1"/>
    </source>
</evidence>
<dbReference type="Pfam" id="PF02720">
    <property type="entry name" value="DUF222"/>
    <property type="match status" value="1"/>
</dbReference>
<dbReference type="SMART" id="SM00507">
    <property type="entry name" value="HNHc"/>
    <property type="match status" value="1"/>
</dbReference>
<dbReference type="InterPro" id="IPR003870">
    <property type="entry name" value="DUF222"/>
</dbReference>